<dbReference type="RefSeq" id="WP_011832513.1">
    <property type="nucleotide sequence ID" value="NC_008942.1"/>
</dbReference>
<dbReference type="HOGENOM" id="CLU_1269942_0_0_2"/>
<evidence type="ECO:0008006" key="4">
    <source>
        <dbReference type="Google" id="ProtNLM"/>
    </source>
</evidence>
<keyword evidence="1" id="KW-0812">Transmembrane</keyword>
<dbReference type="eggNOG" id="arCOG05315">
    <property type="taxonomic scope" value="Archaea"/>
</dbReference>
<dbReference type="TCDB" id="3.A.1.25.3">
    <property type="family name" value="the atp-binding cassette (abc) superfamily"/>
</dbReference>
<keyword evidence="1" id="KW-1133">Transmembrane helix</keyword>
<feature type="transmembrane region" description="Helical" evidence="1">
    <location>
        <begin position="181"/>
        <end position="205"/>
    </location>
</feature>
<evidence type="ECO:0000313" key="3">
    <source>
        <dbReference type="Proteomes" id="UP000000365"/>
    </source>
</evidence>
<sequence length="208" mass="22869">MSDIRFRLLTLVLLSVLSFVNLFGAAAVFIWWLVFGAKTTFAKNSWKIVVPVSIFIGLFPSVVLYFTGGDFFYGAKIFVLVLLAFWFSASLLPGELMSFFVWLFGQRIGFDLGMAAEFSVQAISEIREDFGRMRAALRIKGQKFSVSAVPSLAAGLLILSLRRAGVQSSLLARRGYCSGGAFVPFFSPGVYDFLMLGTAVCLYGVCLI</sequence>
<feature type="transmembrane region" description="Helical" evidence="1">
    <location>
        <begin position="46"/>
        <end position="66"/>
    </location>
</feature>
<gene>
    <name evidence="2" type="ordered locus">Mlab_0135</name>
</gene>
<protein>
    <recommendedName>
        <fullName evidence="4">Cobalt transport protein</fullName>
    </recommendedName>
</protein>
<dbReference type="KEGG" id="mla:Mlab_0135"/>
<dbReference type="STRING" id="410358.Mlab_0135"/>
<dbReference type="EMBL" id="CP000559">
    <property type="protein sequence ID" value="ABN06312.1"/>
    <property type="molecule type" value="Genomic_DNA"/>
</dbReference>
<proteinExistence type="predicted"/>
<organism evidence="2 3">
    <name type="scientific">Methanocorpusculum labreanum (strain ATCC 43576 / DSM 4855 / Z)</name>
    <dbReference type="NCBI Taxonomy" id="410358"/>
    <lineage>
        <taxon>Archaea</taxon>
        <taxon>Methanobacteriati</taxon>
        <taxon>Methanobacteriota</taxon>
        <taxon>Stenosarchaea group</taxon>
        <taxon>Methanomicrobia</taxon>
        <taxon>Methanomicrobiales</taxon>
        <taxon>Methanocorpusculaceae</taxon>
        <taxon>Methanocorpusculum</taxon>
    </lineage>
</organism>
<name>A2SPQ6_METLZ</name>
<dbReference type="AlphaFoldDB" id="A2SPQ6"/>
<accession>A2SPQ6</accession>
<feature type="transmembrane region" description="Helical" evidence="1">
    <location>
        <begin position="144"/>
        <end position="161"/>
    </location>
</feature>
<dbReference type="Proteomes" id="UP000000365">
    <property type="component" value="Chromosome"/>
</dbReference>
<dbReference type="GeneID" id="4796051"/>
<evidence type="ECO:0000313" key="2">
    <source>
        <dbReference type="EMBL" id="ABN06312.1"/>
    </source>
</evidence>
<dbReference type="OrthoDB" id="117819at2157"/>
<evidence type="ECO:0000256" key="1">
    <source>
        <dbReference type="SAM" id="Phobius"/>
    </source>
</evidence>
<keyword evidence="3" id="KW-1185">Reference proteome</keyword>
<reference evidence="2 3" key="1">
    <citation type="journal article" date="2009" name="Stand. Genomic Sci.">
        <title>Complete genome sequence of Methanocorpusculum labreanum type strain Z.</title>
        <authorList>
            <person name="Anderson I.J."/>
            <person name="Sieprawska-Lupa M."/>
            <person name="Goltsman E."/>
            <person name="Lapidus A."/>
            <person name="Copeland A."/>
            <person name="Glavina Del Rio T."/>
            <person name="Tice H."/>
            <person name="Dalin E."/>
            <person name="Barry K."/>
            <person name="Pitluck S."/>
            <person name="Hauser L."/>
            <person name="Land M."/>
            <person name="Lucas S."/>
            <person name="Richardson P."/>
            <person name="Whitman W.B."/>
            <person name="Kyrpides N.C."/>
        </authorList>
    </citation>
    <scope>NUCLEOTIDE SEQUENCE [LARGE SCALE GENOMIC DNA]</scope>
    <source>
        <strain evidence="3">ATCC 43576 / DSM 4855 / Z</strain>
    </source>
</reference>
<feature type="transmembrane region" description="Helical" evidence="1">
    <location>
        <begin position="12"/>
        <end position="34"/>
    </location>
</feature>
<feature type="transmembrane region" description="Helical" evidence="1">
    <location>
        <begin position="73"/>
        <end position="93"/>
    </location>
</feature>
<keyword evidence="1" id="KW-0472">Membrane</keyword>